<dbReference type="PANTHER" id="PTHR21254:SF1">
    <property type="entry name" value="C2 DOMAIN-CONTAINING PROTEIN 3"/>
    <property type="match status" value="1"/>
</dbReference>
<dbReference type="PANTHER" id="PTHR21254">
    <property type="entry name" value="C2 DOMAIN-CONTAINING PROTEIN 3"/>
    <property type="match status" value="1"/>
</dbReference>
<evidence type="ECO:0000259" key="1">
    <source>
        <dbReference type="Pfam" id="PF25339"/>
    </source>
</evidence>
<keyword evidence="3" id="KW-1185">Reference proteome</keyword>
<evidence type="ECO:0000313" key="3">
    <source>
        <dbReference type="Proteomes" id="UP001217089"/>
    </source>
</evidence>
<organism evidence="2 3">
    <name type="scientific">Tegillarca granosa</name>
    <name type="common">Malaysian cockle</name>
    <name type="synonym">Anadara granosa</name>
    <dbReference type="NCBI Taxonomy" id="220873"/>
    <lineage>
        <taxon>Eukaryota</taxon>
        <taxon>Metazoa</taxon>
        <taxon>Spiralia</taxon>
        <taxon>Lophotrochozoa</taxon>
        <taxon>Mollusca</taxon>
        <taxon>Bivalvia</taxon>
        <taxon>Autobranchia</taxon>
        <taxon>Pteriomorphia</taxon>
        <taxon>Arcoida</taxon>
        <taxon>Arcoidea</taxon>
        <taxon>Arcidae</taxon>
        <taxon>Tegillarca</taxon>
    </lineage>
</organism>
<comment type="caution">
    <text evidence="2">The sequence shown here is derived from an EMBL/GenBank/DDBJ whole genome shotgun (WGS) entry which is preliminary data.</text>
</comment>
<sequence length="441" mass="48410">MVKKKAKVPKSAKKREIWQMEDVQVHTGLPPQVEGQLRCFCRMTIGQILWLSPSPPDVTHVRVKWWGEDGDGSIFRPVNANKKSATASKIVARYPVRSGPKQFASYLNDMGSLVVEILTGPSMIPVGHAEIPQIGLLSPARPINGFYPVFTHQEEKVGEIHVSLVLESLMASYDSMGSIPTTDISMETHTTQESMYPQQGRPIPHSQAPTKPEIDPFISPASRQNLNSCFYNNGELKFGERASNLRQQLNYSGHERPERQQSPVRSGSTVAITTNGDVVTTRNIPQSNQAAGSDLLSVLLNKGNKLREEMVLSSMNSYGQTSVKEVYHDDVVPVNGVNAADISGMSQSYMYKEILKADQEAGIGGSSVDVSRLDDKAVDLVFGDTGPFDLQMLKMTNGSPGSSISEVDVISEPGDPVHSQSILQELFYKNLDYNSDNSQNV</sequence>
<feature type="domain" description="C2CD3 N-terminal C2" evidence="1">
    <location>
        <begin position="27"/>
        <end position="168"/>
    </location>
</feature>
<gene>
    <name evidence="2" type="ORF">KUTeg_024556</name>
</gene>
<name>A0ABQ9DYP9_TEGGR</name>
<reference evidence="2 3" key="1">
    <citation type="submission" date="2022-12" db="EMBL/GenBank/DDBJ databases">
        <title>Chromosome-level genome of Tegillarca granosa.</title>
        <authorList>
            <person name="Kim J."/>
        </authorList>
    </citation>
    <scope>NUCLEOTIDE SEQUENCE [LARGE SCALE GENOMIC DNA]</scope>
    <source>
        <strain evidence="2">Teg-2019</strain>
        <tissue evidence="2">Adductor muscle</tissue>
    </source>
</reference>
<dbReference type="Proteomes" id="UP001217089">
    <property type="component" value="Unassembled WGS sequence"/>
</dbReference>
<dbReference type="Pfam" id="PF25339">
    <property type="entry name" value="C2_C2CD3_N"/>
    <property type="match status" value="1"/>
</dbReference>
<dbReference type="EMBL" id="JARBDR010000923">
    <property type="protein sequence ID" value="KAJ8298025.1"/>
    <property type="molecule type" value="Genomic_DNA"/>
</dbReference>
<dbReference type="InterPro" id="IPR057537">
    <property type="entry name" value="C2_C2CD3_N"/>
</dbReference>
<evidence type="ECO:0000313" key="2">
    <source>
        <dbReference type="EMBL" id="KAJ8298025.1"/>
    </source>
</evidence>
<proteinExistence type="predicted"/>
<accession>A0ABQ9DYP9</accession>
<protein>
    <recommendedName>
        <fullName evidence="1">C2CD3 N-terminal C2 domain-containing protein</fullName>
    </recommendedName>
</protein>